<comment type="function">
    <text evidence="8">Presumably involved in the processing and regular turnover of intracellular proteins. Catalyzes the removal of unsubstituted N-terminal amino acids from various peptides.</text>
</comment>
<dbReference type="InterPro" id="IPR000819">
    <property type="entry name" value="Peptidase_M17_C"/>
</dbReference>
<name>A0A2D2CXA5_METT3</name>
<feature type="binding site" evidence="8">
    <location>
        <position position="308"/>
    </location>
    <ligand>
        <name>Mn(2+)</name>
        <dbReference type="ChEBI" id="CHEBI:29035"/>
        <label>2</label>
    </ligand>
</feature>
<evidence type="ECO:0000256" key="4">
    <source>
        <dbReference type="ARBA" id="ARBA00022438"/>
    </source>
</evidence>
<organism evidence="10 11">
    <name type="scientific">Methylosinus trichosporium (strain ATCC 35070 / NCIMB 11131 / UNIQEM 75 / OB3b)</name>
    <dbReference type="NCBI Taxonomy" id="595536"/>
    <lineage>
        <taxon>Bacteria</taxon>
        <taxon>Pseudomonadati</taxon>
        <taxon>Pseudomonadota</taxon>
        <taxon>Alphaproteobacteria</taxon>
        <taxon>Hyphomicrobiales</taxon>
        <taxon>Methylocystaceae</taxon>
        <taxon>Methylosinus</taxon>
    </lineage>
</organism>
<evidence type="ECO:0000256" key="7">
    <source>
        <dbReference type="ARBA" id="ARBA00023211"/>
    </source>
</evidence>
<gene>
    <name evidence="8" type="primary">pepA</name>
    <name evidence="10" type="ORF">CQW49_05060</name>
</gene>
<dbReference type="EC" id="3.4.11.10" evidence="8"/>
<evidence type="ECO:0000256" key="6">
    <source>
        <dbReference type="ARBA" id="ARBA00022801"/>
    </source>
</evidence>
<evidence type="ECO:0000256" key="8">
    <source>
        <dbReference type="HAMAP-Rule" id="MF_00181"/>
    </source>
</evidence>
<dbReference type="InterPro" id="IPR023042">
    <property type="entry name" value="Peptidase_M17_leu_NH2_pept"/>
</dbReference>
<feature type="binding site" evidence="8">
    <location>
        <position position="369"/>
    </location>
    <ligand>
        <name>Mn(2+)</name>
        <dbReference type="ChEBI" id="CHEBI:29035"/>
        <label>1</label>
    </ligand>
</feature>
<dbReference type="EC" id="3.4.11.1" evidence="8"/>
<evidence type="ECO:0000259" key="9">
    <source>
        <dbReference type="PROSITE" id="PS00631"/>
    </source>
</evidence>
<dbReference type="PANTHER" id="PTHR11963:SF23">
    <property type="entry name" value="CYTOSOL AMINOPEPTIDASE"/>
    <property type="match status" value="1"/>
</dbReference>
<dbReference type="InterPro" id="IPR008283">
    <property type="entry name" value="Peptidase_M17_N"/>
</dbReference>
<feature type="active site" evidence="8">
    <location>
        <position position="297"/>
    </location>
</feature>
<evidence type="ECO:0000256" key="2">
    <source>
        <dbReference type="ARBA" id="ARBA00000967"/>
    </source>
</evidence>
<keyword evidence="8" id="KW-0963">Cytoplasm</keyword>
<dbReference type="GO" id="GO:0006508">
    <property type="term" value="P:proteolysis"/>
    <property type="evidence" value="ECO:0007669"/>
    <property type="project" value="UniProtKB-KW"/>
</dbReference>
<comment type="catalytic activity">
    <reaction evidence="2 8">
        <text>Release of an N-terminal amino acid, preferentially leucine, but not glutamic or aspartic acids.</text>
        <dbReference type="EC" id="3.4.11.10"/>
    </reaction>
</comment>
<evidence type="ECO:0000256" key="3">
    <source>
        <dbReference type="ARBA" id="ARBA00009528"/>
    </source>
</evidence>
<comment type="catalytic activity">
    <reaction evidence="1 8">
        <text>Release of an N-terminal amino acid, Xaa-|-Yaa-, in which Xaa is preferably Leu, but may be other amino acids including Pro although not Arg or Lys, and Yaa may be Pro. Amino acid amides and methyl esters are also readily hydrolyzed, but rates on arylamides are exceedingly low.</text>
        <dbReference type="EC" id="3.4.11.1"/>
    </reaction>
</comment>
<keyword evidence="6 8" id="KW-0378">Hydrolase</keyword>
<evidence type="ECO:0000256" key="1">
    <source>
        <dbReference type="ARBA" id="ARBA00000135"/>
    </source>
</evidence>
<feature type="active site" evidence="8">
    <location>
        <position position="371"/>
    </location>
</feature>
<dbReference type="Gene3D" id="3.40.630.10">
    <property type="entry name" value="Zn peptidases"/>
    <property type="match status" value="1"/>
</dbReference>
<keyword evidence="7 8" id="KW-0464">Manganese</keyword>
<dbReference type="NCBIfam" id="NF002075">
    <property type="entry name" value="PRK00913.2-2"/>
    <property type="match status" value="1"/>
</dbReference>
<sequence length="519" mass="54069">MSVNVKFDAVSFGEAERRLAAAPTEGERPLVLIAFAGAKLALGGETRTILRDAEPQIARAAAAAKFTGKRGSALDLYAPAGLPSVGRLILVGVGAAGDGENADKSAERFDDYLGLGGQTAAKLGQGASALVLFDLPEAPADAAAAGQFALGATLRSYKFDLYRTKKKKDESERDGVSDIALAVAAPEAAQTSVAAALDLADGVIIARDLVNEPANVLYPEEFARRAAKLADLGVEVEILDVPALQALGFRALLGVGQGSAHASRVVVLRWNGGAKDAQPIAFVGKGVCFDTGGISIKPAASMEDMKGDMAGAAAVTGLMHALAARKAKANVIGVLGLVENMPSGEAQRPGDIVASLSGQTIEIINTDAEGRLVLADALWHVKDKYKPAFIIDLATLTGAILVALGQEHAGLFSNNDELAGRILEAGKATGEKLWRLPMGPAYDKLIESKFADMKNTGGRHAGSITAAQFLERFVDKTPWAHLDIAGTGMGSPASDTNQSWASGWGVRLLDRLVKDYYES</sequence>
<keyword evidence="8" id="KW-0479">Metal-binding</keyword>
<keyword evidence="4 8" id="KW-0031">Aminopeptidase</keyword>
<feature type="binding site" evidence="8">
    <location>
        <position position="290"/>
    </location>
    <ligand>
        <name>Mn(2+)</name>
        <dbReference type="ChEBI" id="CHEBI:29035"/>
        <label>2</label>
    </ligand>
</feature>
<accession>A0A2D2CXA5</accession>
<dbReference type="Proteomes" id="UP000230709">
    <property type="component" value="Chromosome"/>
</dbReference>
<dbReference type="Pfam" id="PF02789">
    <property type="entry name" value="Peptidase_M17_N"/>
    <property type="match status" value="1"/>
</dbReference>
<comment type="cofactor">
    <cofactor evidence="8">
        <name>Mn(2+)</name>
        <dbReference type="ChEBI" id="CHEBI:29035"/>
    </cofactor>
    <text evidence="8">Binds 2 manganese ions per subunit.</text>
</comment>
<feature type="binding site" evidence="8">
    <location>
        <position position="369"/>
    </location>
    <ligand>
        <name>Mn(2+)</name>
        <dbReference type="ChEBI" id="CHEBI:29035"/>
        <label>2</label>
    </ligand>
</feature>
<dbReference type="Pfam" id="PF00883">
    <property type="entry name" value="Peptidase_M17"/>
    <property type="match status" value="1"/>
</dbReference>
<proteinExistence type="inferred from homology"/>
<dbReference type="GO" id="GO:0030145">
    <property type="term" value="F:manganese ion binding"/>
    <property type="evidence" value="ECO:0007669"/>
    <property type="project" value="UniProtKB-UniRule"/>
</dbReference>
<dbReference type="InterPro" id="IPR043472">
    <property type="entry name" value="Macro_dom-like"/>
</dbReference>
<evidence type="ECO:0000313" key="11">
    <source>
        <dbReference type="Proteomes" id="UP000230709"/>
    </source>
</evidence>
<dbReference type="GO" id="GO:0005737">
    <property type="term" value="C:cytoplasm"/>
    <property type="evidence" value="ECO:0007669"/>
    <property type="project" value="UniProtKB-SubCell"/>
</dbReference>
<comment type="similarity">
    <text evidence="3 8">Belongs to the peptidase M17 family.</text>
</comment>
<dbReference type="GO" id="GO:0070006">
    <property type="term" value="F:metalloaminopeptidase activity"/>
    <property type="evidence" value="ECO:0007669"/>
    <property type="project" value="InterPro"/>
</dbReference>
<dbReference type="SUPFAM" id="SSF52949">
    <property type="entry name" value="Macro domain-like"/>
    <property type="match status" value="1"/>
</dbReference>
<keyword evidence="11" id="KW-1185">Reference proteome</keyword>
<feature type="binding site" evidence="8">
    <location>
        <position position="290"/>
    </location>
    <ligand>
        <name>Mn(2+)</name>
        <dbReference type="ChEBI" id="CHEBI:29035"/>
        <label>1</label>
    </ligand>
</feature>
<comment type="subcellular location">
    <subcellularLocation>
        <location evidence="8">Cytoplasm</location>
    </subcellularLocation>
</comment>
<dbReference type="STRING" id="595536.GCA_000178815_04149"/>
<feature type="domain" description="Cytosol aminopeptidase" evidence="9">
    <location>
        <begin position="365"/>
        <end position="372"/>
    </location>
</feature>
<dbReference type="EMBL" id="CP023737">
    <property type="protein sequence ID" value="ATQ67333.1"/>
    <property type="molecule type" value="Genomic_DNA"/>
</dbReference>
<dbReference type="KEGG" id="mtw:CQW49_05060"/>
<dbReference type="RefSeq" id="WP_003610626.1">
    <property type="nucleotide sequence ID" value="NZ_ADVE02000001.1"/>
</dbReference>
<keyword evidence="5 8" id="KW-0645">Protease</keyword>
<dbReference type="PRINTS" id="PR00481">
    <property type="entry name" value="LAMNOPPTDASE"/>
</dbReference>
<dbReference type="NCBIfam" id="NF002077">
    <property type="entry name" value="PRK00913.2-4"/>
    <property type="match status" value="1"/>
</dbReference>
<dbReference type="SUPFAM" id="SSF53187">
    <property type="entry name" value="Zn-dependent exopeptidases"/>
    <property type="match status" value="1"/>
</dbReference>
<dbReference type="PANTHER" id="PTHR11963">
    <property type="entry name" value="LEUCINE AMINOPEPTIDASE-RELATED"/>
    <property type="match status" value="1"/>
</dbReference>
<dbReference type="PROSITE" id="PS00631">
    <property type="entry name" value="CYTOSOL_AP"/>
    <property type="match status" value="1"/>
</dbReference>
<dbReference type="AlphaFoldDB" id="A0A2D2CXA5"/>
<dbReference type="HAMAP" id="MF_00181">
    <property type="entry name" value="Cytosol_peptidase_M17"/>
    <property type="match status" value="1"/>
</dbReference>
<feature type="binding site" evidence="8">
    <location>
        <position position="367"/>
    </location>
    <ligand>
        <name>Mn(2+)</name>
        <dbReference type="ChEBI" id="CHEBI:29035"/>
        <label>1</label>
    </ligand>
</feature>
<dbReference type="InterPro" id="IPR011356">
    <property type="entry name" value="Leucine_aapep/pepB"/>
</dbReference>
<evidence type="ECO:0000256" key="5">
    <source>
        <dbReference type="ARBA" id="ARBA00022670"/>
    </source>
</evidence>
<dbReference type="Gene3D" id="3.40.220.10">
    <property type="entry name" value="Leucine Aminopeptidase, subunit E, domain 1"/>
    <property type="match status" value="1"/>
</dbReference>
<feature type="binding site" evidence="8">
    <location>
        <position position="285"/>
    </location>
    <ligand>
        <name>Mn(2+)</name>
        <dbReference type="ChEBI" id="CHEBI:29035"/>
        <label>2</label>
    </ligand>
</feature>
<dbReference type="CDD" id="cd00433">
    <property type="entry name" value="Peptidase_M17"/>
    <property type="match status" value="1"/>
</dbReference>
<dbReference type="NCBIfam" id="NF002074">
    <property type="entry name" value="PRK00913.1-4"/>
    <property type="match status" value="1"/>
</dbReference>
<protein>
    <recommendedName>
        <fullName evidence="8">Probable cytosol aminopeptidase</fullName>
        <ecNumber evidence="8">3.4.11.1</ecNumber>
    </recommendedName>
    <alternativeName>
        <fullName evidence="8">Leucine aminopeptidase</fullName>
        <shortName evidence="8">LAP</shortName>
        <ecNumber evidence="8">3.4.11.10</ecNumber>
    </alternativeName>
    <alternativeName>
        <fullName evidence="8">Leucyl aminopeptidase</fullName>
    </alternativeName>
</protein>
<reference evidence="11" key="1">
    <citation type="submission" date="2017-10" db="EMBL/GenBank/DDBJ databases">
        <title>Completed PacBio SMRT sequence of Methylosinus trichosporium OB3b reveals presence of a third large plasmid.</title>
        <authorList>
            <person name="Charles T.C."/>
            <person name="Lynch M.D.J."/>
            <person name="Heil J.R."/>
            <person name="Cheng J."/>
        </authorList>
    </citation>
    <scope>NUCLEOTIDE SEQUENCE [LARGE SCALE GENOMIC DNA]</scope>
    <source>
        <strain evidence="11">OB3b</strain>
    </source>
</reference>
<evidence type="ECO:0000313" key="10">
    <source>
        <dbReference type="EMBL" id="ATQ67333.1"/>
    </source>
</evidence>